<dbReference type="EMBL" id="MU865518">
    <property type="protein sequence ID" value="KAK4221746.1"/>
    <property type="molecule type" value="Genomic_DNA"/>
</dbReference>
<comment type="caution">
    <text evidence="2">The sequence shown here is derived from an EMBL/GenBank/DDBJ whole genome shotgun (WGS) entry which is preliminary data.</text>
</comment>
<gene>
    <name evidence="2" type="ORF">QBC38DRAFT_461132</name>
</gene>
<feature type="region of interest" description="Disordered" evidence="1">
    <location>
        <begin position="169"/>
        <end position="199"/>
    </location>
</feature>
<accession>A0AAN6YPG5</accession>
<protein>
    <submittedName>
        <fullName evidence="2">Uncharacterized protein</fullName>
    </submittedName>
</protein>
<name>A0AAN6YPG5_9PEZI</name>
<evidence type="ECO:0000313" key="3">
    <source>
        <dbReference type="Proteomes" id="UP001301958"/>
    </source>
</evidence>
<reference evidence="2" key="2">
    <citation type="submission" date="2023-05" db="EMBL/GenBank/DDBJ databases">
        <authorList>
            <consortium name="Lawrence Berkeley National Laboratory"/>
            <person name="Steindorff A."/>
            <person name="Hensen N."/>
            <person name="Bonometti L."/>
            <person name="Westerberg I."/>
            <person name="Brannstrom I.O."/>
            <person name="Guillou S."/>
            <person name="Cros-Aarteil S."/>
            <person name="Calhoun S."/>
            <person name="Haridas S."/>
            <person name="Kuo A."/>
            <person name="Mondo S."/>
            <person name="Pangilinan J."/>
            <person name="Riley R."/>
            <person name="Labutti K."/>
            <person name="Andreopoulos B."/>
            <person name="Lipzen A."/>
            <person name="Chen C."/>
            <person name="Yanf M."/>
            <person name="Daum C."/>
            <person name="Ng V."/>
            <person name="Clum A."/>
            <person name="Ohm R."/>
            <person name="Martin F."/>
            <person name="Silar P."/>
            <person name="Natvig D."/>
            <person name="Lalanne C."/>
            <person name="Gautier V."/>
            <person name="Ament-Velasquez S.L."/>
            <person name="Kruys A."/>
            <person name="Hutchinson M.I."/>
            <person name="Powell A.J."/>
            <person name="Barry K."/>
            <person name="Miller A.N."/>
            <person name="Grigoriev I.V."/>
            <person name="Debuchy R."/>
            <person name="Gladieux P."/>
            <person name="Thoren M.H."/>
            <person name="Johannesson H."/>
        </authorList>
    </citation>
    <scope>NUCLEOTIDE SEQUENCE</scope>
    <source>
        <strain evidence="2">CBS 990.96</strain>
    </source>
</reference>
<reference evidence="2" key="1">
    <citation type="journal article" date="2023" name="Mol. Phylogenet. Evol.">
        <title>Genome-scale phylogeny and comparative genomics of the fungal order Sordariales.</title>
        <authorList>
            <person name="Hensen N."/>
            <person name="Bonometti L."/>
            <person name="Westerberg I."/>
            <person name="Brannstrom I.O."/>
            <person name="Guillou S."/>
            <person name="Cros-Aarteil S."/>
            <person name="Calhoun S."/>
            <person name="Haridas S."/>
            <person name="Kuo A."/>
            <person name="Mondo S."/>
            <person name="Pangilinan J."/>
            <person name="Riley R."/>
            <person name="LaButti K."/>
            <person name="Andreopoulos B."/>
            <person name="Lipzen A."/>
            <person name="Chen C."/>
            <person name="Yan M."/>
            <person name="Daum C."/>
            <person name="Ng V."/>
            <person name="Clum A."/>
            <person name="Steindorff A."/>
            <person name="Ohm R.A."/>
            <person name="Martin F."/>
            <person name="Silar P."/>
            <person name="Natvig D.O."/>
            <person name="Lalanne C."/>
            <person name="Gautier V."/>
            <person name="Ament-Velasquez S.L."/>
            <person name="Kruys A."/>
            <person name="Hutchinson M.I."/>
            <person name="Powell A.J."/>
            <person name="Barry K."/>
            <person name="Miller A.N."/>
            <person name="Grigoriev I.V."/>
            <person name="Debuchy R."/>
            <person name="Gladieux P."/>
            <person name="Hiltunen Thoren M."/>
            <person name="Johannesson H."/>
        </authorList>
    </citation>
    <scope>NUCLEOTIDE SEQUENCE</scope>
    <source>
        <strain evidence="2">CBS 990.96</strain>
    </source>
</reference>
<dbReference type="Proteomes" id="UP001301958">
    <property type="component" value="Unassembled WGS sequence"/>
</dbReference>
<dbReference type="AlphaFoldDB" id="A0AAN6YPG5"/>
<sequence>MCFQEFIAYQCGHRSLAVIRACPLTTVSPNLSLCSIQPVKQYFAETMCAACERQIHTRWVLIREWEHHWLHDRGACNCQVQYPAPVYAPKLVGADEETGDARGKGKAKEESIPYAVEWRADHRQRHKEGLYSCPARFASLVPRIPDDEIDTASKSTVIVWRDMEMRHGGYPPETGHVSYTSGQIKPPGQHHSGAFLSPCSPNALKRGDFS</sequence>
<keyword evidence="3" id="KW-1185">Reference proteome</keyword>
<organism evidence="2 3">
    <name type="scientific">Podospora fimiseda</name>
    <dbReference type="NCBI Taxonomy" id="252190"/>
    <lineage>
        <taxon>Eukaryota</taxon>
        <taxon>Fungi</taxon>
        <taxon>Dikarya</taxon>
        <taxon>Ascomycota</taxon>
        <taxon>Pezizomycotina</taxon>
        <taxon>Sordariomycetes</taxon>
        <taxon>Sordariomycetidae</taxon>
        <taxon>Sordariales</taxon>
        <taxon>Podosporaceae</taxon>
        <taxon>Podospora</taxon>
    </lineage>
</organism>
<evidence type="ECO:0000256" key="1">
    <source>
        <dbReference type="SAM" id="MobiDB-lite"/>
    </source>
</evidence>
<proteinExistence type="predicted"/>
<evidence type="ECO:0000313" key="2">
    <source>
        <dbReference type="EMBL" id="KAK4221746.1"/>
    </source>
</evidence>